<dbReference type="AlphaFoldDB" id="A0A820LN09"/>
<protein>
    <submittedName>
        <fullName evidence="12">Uncharacterized protein</fullName>
    </submittedName>
</protein>
<evidence type="ECO:0000256" key="4">
    <source>
        <dbReference type="ARBA" id="ARBA00023043"/>
    </source>
</evidence>
<keyword evidence="6" id="KW-0325">Glycoprotein</keyword>
<evidence type="ECO:0000256" key="3">
    <source>
        <dbReference type="ARBA" id="ARBA00022737"/>
    </source>
</evidence>
<evidence type="ECO:0000256" key="9">
    <source>
        <dbReference type="SAM" id="Coils"/>
    </source>
</evidence>
<keyword evidence="10" id="KW-1133">Transmembrane helix</keyword>
<dbReference type="InterPro" id="IPR002110">
    <property type="entry name" value="Ankyrin_rpt"/>
</dbReference>
<keyword evidence="1" id="KW-0813">Transport</keyword>
<dbReference type="EMBL" id="CAJOBQ010000460">
    <property type="protein sequence ID" value="CAF4360058.1"/>
    <property type="molecule type" value="Genomic_DNA"/>
</dbReference>
<dbReference type="EMBL" id="CAJNYU010001944">
    <property type="protein sequence ID" value="CAF3484899.1"/>
    <property type="molecule type" value="Genomic_DNA"/>
</dbReference>
<dbReference type="InterPro" id="IPR052076">
    <property type="entry name" value="TRP_cation_channel"/>
</dbReference>
<feature type="transmembrane region" description="Helical" evidence="10">
    <location>
        <begin position="576"/>
        <end position="594"/>
    </location>
</feature>
<keyword evidence="7" id="KW-0407">Ion channel</keyword>
<evidence type="ECO:0000313" key="11">
    <source>
        <dbReference type="EMBL" id="CAF3484899.1"/>
    </source>
</evidence>
<dbReference type="SUPFAM" id="SSF48403">
    <property type="entry name" value="Ankyrin repeat"/>
    <property type="match status" value="1"/>
</dbReference>
<feature type="repeat" description="ANK" evidence="8">
    <location>
        <begin position="168"/>
        <end position="200"/>
    </location>
</feature>
<evidence type="ECO:0000313" key="12">
    <source>
        <dbReference type="EMBL" id="CAF4360058.1"/>
    </source>
</evidence>
<keyword evidence="5" id="KW-0406">Ion transport</keyword>
<accession>A0A820LN09</accession>
<keyword evidence="10" id="KW-0812">Transmembrane</keyword>
<dbReference type="PANTHER" id="PTHR47143:SF1">
    <property type="entry name" value="ION_TRANS DOMAIN-CONTAINING PROTEIN"/>
    <property type="match status" value="1"/>
</dbReference>
<gene>
    <name evidence="11" type="ORF">FME351_LOCUS15753</name>
    <name evidence="12" type="ORF">TSG867_LOCUS10151</name>
</gene>
<feature type="transmembrane region" description="Helical" evidence="10">
    <location>
        <begin position="709"/>
        <end position="726"/>
    </location>
</feature>
<evidence type="ECO:0000256" key="7">
    <source>
        <dbReference type="ARBA" id="ARBA00023303"/>
    </source>
</evidence>
<evidence type="ECO:0000313" key="13">
    <source>
        <dbReference type="Proteomes" id="UP000663862"/>
    </source>
</evidence>
<name>A0A820LN09_9BILA</name>
<evidence type="ECO:0000256" key="5">
    <source>
        <dbReference type="ARBA" id="ARBA00023065"/>
    </source>
</evidence>
<feature type="transmembrane region" description="Helical" evidence="10">
    <location>
        <begin position="646"/>
        <end position="664"/>
    </location>
</feature>
<sequence>MSLIVPKTFAFESQSISEGGNKSPSVLSTLSSPAYQTTQKFSRSPSLNPSISNRVKRLQAGPSIEIPNDLSEDENDFDDNASARENYRFAPQVIRSRFSRRSSFQLSTNYQRRFRTPERKSDLPVIQAPPPGSLSLPGKQYSSVNGTFTSVIDQQAISIAATPVKEIRGQTLLHLAARLGHDEILRLLISETSQASVLMNAKGQTPLLTAIEAGSVSTATLLMEADPRSIIANDDNGSSVFHYACEHCSDVVLHRAITLSKRLNSTSDRITALCRITERNRAGKTPFDIAIEKGQLKCVKHIVLSSWLEANIDMRELIDASSMKNAIDQEQFDILTFFVSEPKRFAYIIHLLVEYNGRYFNLLEYAILSKKKDIVRLFISVRIPAEQYDFRYQYKQFLRHYNEPFVQTNSLPFYQTPIQRMLTTPECVPLVPLILEQFVSDNGIDLSIVDDCLYTRPTKARCLFGRTKNFSIDNWLQQHPLSLIAKADYKDVYDHHLVRLCVDLKFNLFGNFLYFIILCCQSAYVALYTGITLGSPTPVNQGTNYYLMANYSCFDLCVTLANDVTNPATDHRTIRALRLILLIISCFALLKEIFQLLTQKDKYFRHFYINLIELHMYVSAVIYSVDVNECTRLTGIRCSAQWMTGGIGLLSVWTSMLFAVMNGIKFGKHGLLFITVYGTFLKFIAVYIAVWIGYILAFYMICKDIMAQFHFFNFVAKLLVMFIGEYDVDSTFFPNNILMPGAEAALILYSAYVFTMFIVMMNIMGGLAVAEVKSYRLNAKREHLRARIGLVLGFQAHLGGLCETFGNIMSRLCRNARYMNIWEKSNIFPIKHDLRKLEIRSIVINVPNSVNSTLFAPISPQKRRGAAMHTQSIVSTSPTPMGIFEQIQTETGYYYHQDVTRNDSLFNEDENTRLIRKTDDIRDAVEESGIRTNNEIRKIALSLQNELEDIKRRLIRQQSQSNN</sequence>
<dbReference type="GO" id="GO:1902495">
    <property type="term" value="C:transmembrane transporter complex"/>
    <property type="evidence" value="ECO:0007669"/>
    <property type="project" value="TreeGrafter"/>
</dbReference>
<keyword evidence="9" id="KW-0175">Coiled coil</keyword>
<dbReference type="GO" id="GO:0022857">
    <property type="term" value="F:transmembrane transporter activity"/>
    <property type="evidence" value="ECO:0007669"/>
    <property type="project" value="TreeGrafter"/>
</dbReference>
<dbReference type="PROSITE" id="PS50297">
    <property type="entry name" value="ANK_REP_REGION"/>
    <property type="match status" value="1"/>
</dbReference>
<dbReference type="SMART" id="SM00248">
    <property type="entry name" value="ANK"/>
    <property type="match status" value="5"/>
</dbReference>
<evidence type="ECO:0000256" key="1">
    <source>
        <dbReference type="ARBA" id="ARBA00022448"/>
    </source>
</evidence>
<reference evidence="12" key="1">
    <citation type="submission" date="2021-02" db="EMBL/GenBank/DDBJ databases">
        <authorList>
            <person name="Nowell W R."/>
        </authorList>
    </citation>
    <scope>NUCLEOTIDE SEQUENCE</scope>
</reference>
<feature type="transmembrane region" description="Helical" evidence="10">
    <location>
        <begin position="746"/>
        <end position="770"/>
    </location>
</feature>
<dbReference type="Proteomes" id="UP000663869">
    <property type="component" value="Unassembled WGS sequence"/>
</dbReference>
<dbReference type="GO" id="GO:0034220">
    <property type="term" value="P:monoatomic ion transmembrane transport"/>
    <property type="evidence" value="ECO:0007669"/>
    <property type="project" value="UniProtKB-KW"/>
</dbReference>
<feature type="transmembrane region" description="Helical" evidence="10">
    <location>
        <begin position="684"/>
        <end position="702"/>
    </location>
</feature>
<keyword evidence="10" id="KW-0472">Membrane</keyword>
<dbReference type="PROSITE" id="PS50088">
    <property type="entry name" value="ANK_REPEAT"/>
    <property type="match status" value="1"/>
</dbReference>
<dbReference type="PANTHER" id="PTHR47143">
    <property type="entry name" value="TRANSIENT RECEPTOR POTENTIAL CATION CHANNEL PROTEIN PAINLESS"/>
    <property type="match status" value="1"/>
</dbReference>
<proteinExistence type="predicted"/>
<keyword evidence="3" id="KW-0677">Repeat</keyword>
<organism evidence="12 13">
    <name type="scientific">Rotaria socialis</name>
    <dbReference type="NCBI Taxonomy" id="392032"/>
    <lineage>
        <taxon>Eukaryota</taxon>
        <taxon>Metazoa</taxon>
        <taxon>Spiralia</taxon>
        <taxon>Gnathifera</taxon>
        <taxon>Rotifera</taxon>
        <taxon>Eurotatoria</taxon>
        <taxon>Bdelloidea</taxon>
        <taxon>Philodinida</taxon>
        <taxon>Philodinidae</taxon>
        <taxon>Rotaria</taxon>
    </lineage>
</organism>
<feature type="transmembrane region" description="Helical" evidence="10">
    <location>
        <begin position="512"/>
        <end position="533"/>
    </location>
</feature>
<keyword evidence="2" id="KW-0716">Sensory transduction</keyword>
<keyword evidence="4 8" id="KW-0040">ANK repeat</keyword>
<dbReference type="Proteomes" id="UP000663862">
    <property type="component" value="Unassembled WGS sequence"/>
</dbReference>
<feature type="coiled-coil region" evidence="9">
    <location>
        <begin position="933"/>
        <end position="960"/>
    </location>
</feature>
<feature type="transmembrane region" description="Helical" evidence="10">
    <location>
        <begin position="606"/>
        <end position="625"/>
    </location>
</feature>
<evidence type="ECO:0000256" key="2">
    <source>
        <dbReference type="ARBA" id="ARBA00022606"/>
    </source>
</evidence>
<evidence type="ECO:0000256" key="10">
    <source>
        <dbReference type="SAM" id="Phobius"/>
    </source>
</evidence>
<dbReference type="InterPro" id="IPR036770">
    <property type="entry name" value="Ankyrin_rpt-contain_sf"/>
</dbReference>
<evidence type="ECO:0000256" key="8">
    <source>
        <dbReference type="PROSITE-ProRule" id="PRU00023"/>
    </source>
</evidence>
<comment type="caution">
    <text evidence="12">The sequence shown here is derived from an EMBL/GenBank/DDBJ whole genome shotgun (WGS) entry which is preliminary data.</text>
</comment>
<dbReference type="Pfam" id="PF12796">
    <property type="entry name" value="Ank_2"/>
    <property type="match status" value="1"/>
</dbReference>
<dbReference type="Gene3D" id="1.25.40.20">
    <property type="entry name" value="Ankyrin repeat-containing domain"/>
    <property type="match status" value="1"/>
</dbReference>
<evidence type="ECO:0000256" key="6">
    <source>
        <dbReference type="ARBA" id="ARBA00023180"/>
    </source>
</evidence>